<dbReference type="Proteomes" id="UP000011680">
    <property type="component" value="Unassembled WGS sequence"/>
</dbReference>
<dbReference type="AlphaFoldDB" id="M0MZH8"/>
<dbReference type="PATRIC" id="fig|1227457.3.peg.3351"/>
<dbReference type="CDD" id="cd11714">
    <property type="entry name" value="GINS_A_archaea"/>
    <property type="match status" value="1"/>
</dbReference>
<organism evidence="2 3">
    <name type="scientific">Halococcus thailandensis JCM 13552</name>
    <dbReference type="NCBI Taxonomy" id="1227457"/>
    <lineage>
        <taxon>Archaea</taxon>
        <taxon>Methanobacteriati</taxon>
        <taxon>Methanobacteriota</taxon>
        <taxon>Stenosarchaea group</taxon>
        <taxon>Halobacteria</taxon>
        <taxon>Halobacteriales</taxon>
        <taxon>Halococcaceae</taxon>
        <taxon>Halococcus</taxon>
    </lineage>
</organism>
<feature type="region of interest" description="Disordered" evidence="1">
    <location>
        <begin position="133"/>
        <end position="243"/>
    </location>
</feature>
<dbReference type="STRING" id="1227457.C451_17185"/>
<sequence length="288" mass="30569">MNLGDLQSTRSKERQKDSLQHLREDFYSDVGAFVAELRTERERAAEATDDPFDAPEVRRLTDDIETAEDTVEAIYERRVGKLVKLASLAAAGMPAEKDGLTEEERDLFGTLVDAIESNREHVLDDVLVNSAGATTDAAPGGENASDGVDAPSTAATEPPTAPESVEPEAAEGTSGRESPPEAEGGVSAADVMGGETSDSMEESAAEPTPETTQASPDTADTSVESDEDAAADDAGRETERTTVRITRDVGEILGADERTYDLASEDVVTLPDVNVTPLLERDAAERLD</sequence>
<accession>M0MZH8</accession>
<keyword evidence="3" id="KW-1185">Reference proteome</keyword>
<proteinExistence type="predicted"/>
<feature type="compositionally biased region" description="Low complexity" evidence="1">
    <location>
        <begin position="150"/>
        <end position="164"/>
    </location>
</feature>
<reference evidence="2 3" key="1">
    <citation type="journal article" date="2014" name="PLoS Genet.">
        <title>Phylogenetically driven sequencing of extremely halophilic archaea reveals strategies for static and dynamic osmo-response.</title>
        <authorList>
            <person name="Becker E.A."/>
            <person name="Seitzer P.M."/>
            <person name="Tritt A."/>
            <person name="Larsen D."/>
            <person name="Krusor M."/>
            <person name="Yao A.I."/>
            <person name="Wu D."/>
            <person name="Madern D."/>
            <person name="Eisen J.A."/>
            <person name="Darling A.E."/>
            <person name="Facciotti M.T."/>
        </authorList>
    </citation>
    <scope>NUCLEOTIDE SEQUENCE [LARGE SCALE GENOMIC DNA]</scope>
    <source>
        <strain evidence="2 3">JCM 13552</strain>
    </source>
</reference>
<dbReference type="Gene3D" id="3.40.5.50">
    <property type="match status" value="1"/>
</dbReference>
<name>M0MZH8_9EURY</name>
<feature type="region of interest" description="Disordered" evidence="1">
    <location>
        <begin position="1"/>
        <end position="20"/>
    </location>
</feature>
<dbReference type="Gene3D" id="1.20.58.1030">
    <property type="match status" value="1"/>
</dbReference>
<protein>
    <recommendedName>
        <fullName evidence="4">GINS subunit domain-containing protein</fullName>
    </recommendedName>
</protein>
<comment type="caution">
    <text evidence="2">The sequence shown here is derived from an EMBL/GenBank/DDBJ whole genome shotgun (WGS) entry which is preliminary data.</text>
</comment>
<evidence type="ECO:0000313" key="2">
    <source>
        <dbReference type="EMBL" id="EMA50254.1"/>
    </source>
</evidence>
<dbReference type="EMBL" id="AOMF01000171">
    <property type="protein sequence ID" value="EMA50254.1"/>
    <property type="molecule type" value="Genomic_DNA"/>
</dbReference>
<evidence type="ECO:0008006" key="4">
    <source>
        <dbReference type="Google" id="ProtNLM"/>
    </source>
</evidence>
<dbReference type="eggNOG" id="arCOG00551">
    <property type="taxonomic scope" value="Archaea"/>
</dbReference>
<feature type="compositionally biased region" description="Low complexity" evidence="1">
    <location>
        <begin position="205"/>
        <end position="222"/>
    </location>
</feature>
<gene>
    <name evidence="2" type="ORF">C451_17185</name>
</gene>
<evidence type="ECO:0000256" key="1">
    <source>
        <dbReference type="SAM" id="MobiDB-lite"/>
    </source>
</evidence>
<evidence type="ECO:0000313" key="3">
    <source>
        <dbReference type="Proteomes" id="UP000011680"/>
    </source>
</evidence>
<feature type="compositionally biased region" description="Basic and acidic residues" evidence="1">
    <location>
        <begin position="233"/>
        <end position="243"/>
    </location>
</feature>
<dbReference type="RefSeq" id="WP_007742418.1">
    <property type="nucleotide sequence ID" value="NZ_AOMF01000171.1"/>
</dbReference>
<feature type="compositionally biased region" description="Basic and acidic residues" evidence="1">
    <location>
        <begin position="10"/>
        <end position="20"/>
    </location>
</feature>
<dbReference type="OrthoDB" id="157576at2157"/>